<name>A0ABD1EIV3_HYPHA</name>
<protein>
    <recommendedName>
        <fullName evidence="5">Osiris 7</fullName>
    </recommendedName>
</protein>
<evidence type="ECO:0000313" key="4">
    <source>
        <dbReference type="Proteomes" id="UP001566132"/>
    </source>
</evidence>
<keyword evidence="2" id="KW-0732">Signal</keyword>
<dbReference type="PANTHER" id="PTHR21879:SF3">
    <property type="entry name" value="FI03378P"/>
    <property type="match status" value="1"/>
</dbReference>
<dbReference type="Pfam" id="PF07898">
    <property type="entry name" value="DUF1676"/>
    <property type="match status" value="1"/>
</dbReference>
<dbReference type="AlphaFoldDB" id="A0ABD1EIV3"/>
<feature type="chain" id="PRO_5044867461" description="Osiris 7" evidence="2">
    <location>
        <begin position="20"/>
        <end position="284"/>
    </location>
</feature>
<reference evidence="3 4" key="1">
    <citation type="submission" date="2024-05" db="EMBL/GenBank/DDBJ databases">
        <title>Genetic variation in Jamaican populations of the coffee berry borer (Hypothenemus hampei).</title>
        <authorList>
            <person name="Errbii M."/>
            <person name="Myrie A."/>
        </authorList>
    </citation>
    <scope>NUCLEOTIDE SEQUENCE [LARGE SCALE GENOMIC DNA]</scope>
    <source>
        <strain evidence="3">JA-Hopewell-2020-01-JO</strain>
        <tissue evidence="3">Whole body</tissue>
    </source>
</reference>
<keyword evidence="1" id="KW-1133">Transmembrane helix</keyword>
<gene>
    <name evidence="3" type="ORF">ABEB36_010189</name>
</gene>
<keyword evidence="1" id="KW-0472">Membrane</keyword>
<dbReference type="EMBL" id="JBDJPC010000007">
    <property type="protein sequence ID" value="KAL1494619.1"/>
    <property type="molecule type" value="Genomic_DNA"/>
</dbReference>
<proteinExistence type="predicted"/>
<keyword evidence="4" id="KW-1185">Reference proteome</keyword>
<evidence type="ECO:0000313" key="3">
    <source>
        <dbReference type="EMBL" id="KAL1494619.1"/>
    </source>
</evidence>
<feature type="signal peptide" evidence="2">
    <location>
        <begin position="1"/>
        <end position="19"/>
    </location>
</feature>
<comment type="caution">
    <text evidence="3">The sequence shown here is derived from an EMBL/GenBank/DDBJ whole genome shotgun (WGS) entry which is preliminary data.</text>
</comment>
<evidence type="ECO:0000256" key="2">
    <source>
        <dbReference type="SAM" id="SignalP"/>
    </source>
</evidence>
<organism evidence="3 4">
    <name type="scientific">Hypothenemus hampei</name>
    <name type="common">Coffee berry borer</name>
    <dbReference type="NCBI Taxonomy" id="57062"/>
    <lineage>
        <taxon>Eukaryota</taxon>
        <taxon>Metazoa</taxon>
        <taxon>Ecdysozoa</taxon>
        <taxon>Arthropoda</taxon>
        <taxon>Hexapoda</taxon>
        <taxon>Insecta</taxon>
        <taxon>Pterygota</taxon>
        <taxon>Neoptera</taxon>
        <taxon>Endopterygota</taxon>
        <taxon>Coleoptera</taxon>
        <taxon>Polyphaga</taxon>
        <taxon>Cucujiformia</taxon>
        <taxon>Curculionidae</taxon>
        <taxon>Scolytinae</taxon>
        <taxon>Hypothenemus</taxon>
    </lineage>
</organism>
<sequence>MKCAVFCVVVAVSMAVVAAGPVVDDHQSPHVNSVHSNEPTIEESLMKKLNNKCSDHDISSCMMLKLVTYFNRMLKKSQIDLGEVEITQTSTETTTIQSSRSLKDAEKMSEEALTLQVLGDKLYNFVRTRSMKWHITDGADIVVSGGSDKDGGLNLGFSLRPTEVATEEGRKKKDQGGNMNGIIAAAIMKIGLLKALAFKALVLLVGKALLVSKLALVLAAIIGLKKLLSQEKHVTYEVVAQPHHEHHEHHASGGGHDSYGGGWGRNFEAKDAQSLAYSAHVPAN</sequence>
<dbReference type="InterPro" id="IPR012464">
    <property type="entry name" value="DUF1676"/>
</dbReference>
<evidence type="ECO:0000256" key="1">
    <source>
        <dbReference type="SAM" id="Phobius"/>
    </source>
</evidence>
<feature type="transmembrane region" description="Helical" evidence="1">
    <location>
        <begin position="200"/>
        <end position="224"/>
    </location>
</feature>
<keyword evidence="1" id="KW-0812">Transmembrane</keyword>
<evidence type="ECO:0008006" key="5">
    <source>
        <dbReference type="Google" id="ProtNLM"/>
    </source>
</evidence>
<dbReference type="Proteomes" id="UP001566132">
    <property type="component" value="Unassembled WGS sequence"/>
</dbReference>
<accession>A0ABD1EIV3</accession>
<dbReference type="PANTHER" id="PTHR21879">
    <property type="entry name" value="FI03362P-RELATED-RELATED"/>
    <property type="match status" value="1"/>
</dbReference>